<dbReference type="SUPFAM" id="SSF46785">
    <property type="entry name" value="Winged helix' DNA-binding domain"/>
    <property type="match status" value="1"/>
</dbReference>
<dbReference type="EMBL" id="JACHIO010000016">
    <property type="protein sequence ID" value="MBB5065443.1"/>
    <property type="molecule type" value="Genomic_DNA"/>
</dbReference>
<dbReference type="InterPro" id="IPR036390">
    <property type="entry name" value="WH_DNA-bd_sf"/>
</dbReference>
<evidence type="ECO:0000256" key="3">
    <source>
        <dbReference type="ARBA" id="ARBA00023125"/>
    </source>
</evidence>
<dbReference type="Gene3D" id="3.40.190.10">
    <property type="entry name" value="Periplasmic binding protein-like II"/>
    <property type="match status" value="2"/>
</dbReference>
<protein>
    <submittedName>
        <fullName evidence="6">DNA-binding transcriptional LysR family regulator</fullName>
    </submittedName>
</protein>
<accession>A0A7W7ZTD5</accession>
<keyword evidence="4" id="KW-0804">Transcription</keyword>
<dbReference type="Gene3D" id="1.10.10.10">
    <property type="entry name" value="Winged helix-like DNA-binding domain superfamily/Winged helix DNA-binding domain"/>
    <property type="match status" value="1"/>
</dbReference>
<dbReference type="CDD" id="cd08414">
    <property type="entry name" value="PBP2_LTTR_aromatics_like"/>
    <property type="match status" value="1"/>
</dbReference>
<gene>
    <name evidence="6" type="ORF">HDF15_003811</name>
</gene>
<dbReference type="Pfam" id="PF00126">
    <property type="entry name" value="HTH_1"/>
    <property type="match status" value="1"/>
</dbReference>
<dbReference type="PANTHER" id="PTHR30346:SF30">
    <property type="entry name" value="SMALL NEUTRAL PROTEASE REGULATORY PROTEIN"/>
    <property type="match status" value="1"/>
</dbReference>
<proteinExistence type="inferred from homology"/>
<dbReference type="GO" id="GO:0003700">
    <property type="term" value="F:DNA-binding transcription factor activity"/>
    <property type="evidence" value="ECO:0007669"/>
    <property type="project" value="InterPro"/>
</dbReference>
<feature type="domain" description="HTH lysR-type" evidence="5">
    <location>
        <begin position="5"/>
        <end position="62"/>
    </location>
</feature>
<evidence type="ECO:0000256" key="2">
    <source>
        <dbReference type="ARBA" id="ARBA00023015"/>
    </source>
</evidence>
<dbReference type="PANTHER" id="PTHR30346">
    <property type="entry name" value="TRANSCRIPTIONAL DUAL REGULATOR HCAR-RELATED"/>
    <property type="match status" value="1"/>
</dbReference>
<organism evidence="6 7">
    <name type="scientific">Granulicella mallensis</name>
    <dbReference type="NCBI Taxonomy" id="940614"/>
    <lineage>
        <taxon>Bacteria</taxon>
        <taxon>Pseudomonadati</taxon>
        <taxon>Acidobacteriota</taxon>
        <taxon>Terriglobia</taxon>
        <taxon>Terriglobales</taxon>
        <taxon>Acidobacteriaceae</taxon>
        <taxon>Granulicella</taxon>
    </lineage>
</organism>
<dbReference type="Proteomes" id="UP000584867">
    <property type="component" value="Unassembled WGS sequence"/>
</dbReference>
<dbReference type="InterPro" id="IPR005119">
    <property type="entry name" value="LysR_subst-bd"/>
</dbReference>
<dbReference type="RefSeq" id="WP_184258126.1">
    <property type="nucleotide sequence ID" value="NZ_JACHIO010000016.1"/>
</dbReference>
<dbReference type="SUPFAM" id="SSF53850">
    <property type="entry name" value="Periplasmic binding protein-like II"/>
    <property type="match status" value="1"/>
</dbReference>
<sequence length="309" mass="34250">MNDEIELRHLRYFLAVADTLHFTKAAQRLGIAQPPLSQQIRKLETLLGHPLFLRTTRGVKLTPAGQLLAERARGTLDKVRDDLTQVRRIGRGEEGTLTVGFSGSVMFTPLPAAIQSFRHRYPKVELRLREFVTSAQIAALLEGTLDLALMRDGDPTPGLEMTTLLKERYIAVLPQSHPLARKRTLRVKDLAAEPFVLFARQMGSLAFDRTIACCERSGFRPNIVQDAPQWPTVVRLVAAGLGVSLAPACLTNLEMPGAVYREVQTPDRTTIDSGVRSGVPSTLANNFLELARRYLAKPNSLTRPNPPRS</sequence>
<dbReference type="GO" id="GO:0032993">
    <property type="term" value="C:protein-DNA complex"/>
    <property type="evidence" value="ECO:0007669"/>
    <property type="project" value="TreeGrafter"/>
</dbReference>
<dbReference type="PRINTS" id="PR00039">
    <property type="entry name" value="HTHLYSR"/>
</dbReference>
<dbReference type="Pfam" id="PF03466">
    <property type="entry name" value="LysR_substrate"/>
    <property type="match status" value="1"/>
</dbReference>
<dbReference type="InterPro" id="IPR000847">
    <property type="entry name" value="LysR_HTH_N"/>
</dbReference>
<comment type="similarity">
    <text evidence="1">Belongs to the LysR transcriptional regulatory family.</text>
</comment>
<dbReference type="InterPro" id="IPR036388">
    <property type="entry name" value="WH-like_DNA-bd_sf"/>
</dbReference>
<evidence type="ECO:0000313" key="7">
    <source>
        <dbReference type="Proteomes" id="UP000584867"/>
    </source>
</evidence>
<evidence type="ECO:0000256" key="4">
    <source>
        <dbReference type="ARBA" id="ARBA00023163"/>
    </source>
</evidence>
<comment type="caution">
    <text evidence="6">The sequence shown here is derived from an EMBL/GenBank/DDBJ whole genome shotgun (WGS) entry which is preliminary data.</text>
</comment>
<keyword evidence="2" id="KW-0805">Transcription regulation</keyword>
<reference evidence="6 7" key="1">
    <citation type="submission" date="2020-08" db="EMBL/GenBank/DDBJ databases">
        <title>Genomic Encyclopedia of Type Strains, Phase IV (KMG-V): Genome sequencing to study the core and pangenomes of soil and plant-associated prokaryotes.</title>
        <authorList>
            <person name="Whitman W."/>
        </authorList>
    </citation>
    <scope>NUCLEOTIDE SEQUENCE [LARGE SCALE GENOMIC DNA]</scope>
    <source>
        <strain evidence="6 7">X5P3</strain>
    </source>
</reference>
<evidence type="ECO:0000259" key="5">
    <source>
        <dbReference type="PROSITE" id="PS50931"/>
    </source>
</evidence>
<evidence type="ECO:0000313" key="6">
    <source>
        <dbReference type="EMBL" id="MBB5065443.1"/>
    </source>
</evidence>
<dbReference type="PROSITE" id="PS50931">
    <property type="entry name" value="HTH_LYSR"/>
    <property type="match status" value="1"/>
</dbReference>
<dbReference type="GO" id="GO:0003677">
    <property type="term" value="F:DNA binding"/>
    <property type="evidence" value="ECO:0007669"/>
    <property type="project" value="UniProtKB-KW"/>
</dbReference>
<name>A0A7W7ZTD5_9BACT</name>
<evidence type="ECO:0000256" key="1">
    <source>
        <dbReference type="ARBA" id="ARBA00009437"/>
    </source>
</evidence>
<keyword evidence="3 6" id="KW-0238">DNA-binding</keyword>
<dbReference type="AlphaFoldDB" id="A0A7W7ZTD5"/>
<dbReference type="FunFam" id="1.10.10.10:FF:000001">
    <property type="entry name" value="LysR family transcriptional regulator"/>
    <property type="match status" value="1"/>
</dbReference>